<accession>A0A1X3DHA9</accession>
<evidence type="ECO:0000313" key="1">
    <source>
        <dbReference type="EMBL" id="OSI18837.1"/>
    </source>
</evidence>
<name>A0A1X3DHA9_9NEIS</name>
<dbReference type="RefSeq" id="WP_085364846.1">
    <property type="nucleotide sequence ID" value="NZ_CAUJPZ010000061.1"/>
</dbReference>
<keyword evidence="2" id="KW-1185">Reference proteome</keyword>
<dbReference type="GeneID" id="94580570"/>
<dbReference type="AlphaFoldDB" id="A0A1X3DHA9"/>
<comment type="caution">
    <text evidence="1">The sequence shown here is derived from an EMBL/GenBank/DDBJ whole genome shotgun (WGS) entry which is preliminary data.</text>
</comment>
<reference evidence="2" key="1">
    <citation type="submission" date="2017-01" db="EMBL/GenBank/DDBJ databases">
        <authorList>
            <person name="Wolfgang W.J."/>
            <person name="Cole J."/>
            <person name="Wroblewski D."/>
            <person name="Mcginnis J."/>
            <person name="Musser K.A."/>
        </authorList>
    </citation>
    <scope>NUCLEOTIDE SEQUENCE [LARGE SCALE GENOMIC DNA]</scope>
    <source>
        <strain evidence="2">DSM 19151</strain>
    </source>
</reference>
<dbReference type="Proteomes" id="UP000193118">
    <property type="component" value="Unassembled WGS sequence"/>
</dbReference>
<protein>
    <submittedName>
        <fullName evidence="1">Uncharacterized protein</fullName>
    </submittedName>
</protein>
<sequence length="193" mass="21831">MDPLAIAGAFANIISLIGMFKAERHQASENEYEEFLEWLETNRHTEILEAISSNKNLVSGLGELLNQNHQELLNKILQLDSLLLHLASHINGFSQLANAFPRNNSISNQAMSILRQLHESGGSFFLEIKTMGGHHFQIMDRQGNGRIKLEEPRFIEDDLRQLCSLGLLHKDYNGKGARLFYITRSAAELFPES</sequence>
<proteinExistence type="predicted"/>
<organism evidence="1 2">
    <name type="scientific">Neisseria dentiae</name>
    <dbReference type="NCBI Taxonomy" id="194197"/>
    <lineage>
        <taxon>Bacteria</taxon>
        <taxon>Pseudomonadati</taxon>
        <taxon>Pseudomonadota</taxon>
        <taxon>Betaproteobacteria</taxon>
        <taxon>Neisseriales</taxon>
        <taxon>Neisseriaceae</taxon>
        <taxon>Neisseria</taxon>
    </lineage>
</organism>
<evidence type="ECO:0000313" key="2">
    <source>
        <dbReference type="Proteomes" id="UP000193118"/>
    </source>
</evidence>
<dbReference type="EMBL" id="MTBO01000001">
    <property type="protein sequence ID" value="OSI18837.1"/>
    <property type="molecule type" value="Genomic_DNA"/>
</dbReference>
<gene>
    <name evidence="1" type="ORF">BWD09_00850</name>
</gene>